<keyword evidence="1" id="KW-0732">Signal</keyword>
<feature type="signal peptide" evidence="1">
    <location>
        <begin position="1"/>
        <end position="19"/>
    </location>
</feature>
<reference evidence="3 4" key="1">
    <citation type="journal article" date="2022" name="Int. J. Syst. Evol. Microbiol.">
        <title>Prevotella herbatica sp. nov., a plant polysaccharide-decomposing anaerobic bacterium isolated from a methanogenic reactor.</title>
        <authorList>
            <person name="Uek A."/>
            <person name="Tonouchi A."/>
            <person name="Kaku N."/>
            <person name="Ueki K."/>
        </authorList>
    </citation>
    <scope>NUCLEOTIDE SEQUENCE [LARGE SCALE GENOMIC DNA]</scope>
    <source>
        <strain evidence="3 4">WR041</strain>
    </source>
</reference>
<dbReference type="Proteomes" id="UP001319045">
    <property type="component" value="Chromosome"/>
</dbReference>
<evidence type="ECO:0000313" key="3">
    <source>
        <dbReference type="EMBL" id="BCS86057.1"/>
    </source>
</evidence>
<dbReference type="PANTHER" id="PTHR14969">
    <property type="entry name" value="SPHINGOSINE-1-PHOSPHATE PHOSPHOHYDROLASE"/>
    <property type="match status" value="1"/>
</dbReference>
<accession>A0ABN6EJL0</accession>
<dbReference type="Pfam" id="PF01569">
    <property type="entry name" value="PAP2"/>
    <property type="match status" value="1"/>
</dbReference>
<evidence type="ECO:0000313" key="4">
    <source>
        <dbReference type="Proteomes" id="UP001319045"/>
    </source>
</evidence>
<feature type="chain" id="PRO_5047434670" evidence="1">
    <location>
        <begin position="20"/>
        <end position="256"/>
    </location>
</feature>
<dbReference type="RefSeq" id="WP_207153650.1">
    <property type="nucleotide sequence ID" value="NZ_AP024484.1"/>
</dbReference>
<proteinExistence type="predicted"/>
<evidence type="ECO:0000256" key="1">
    <source>
        <dbReference type="SAM" id="SignalP"/>
    </source>
</evidence>
<dbReference type="PANTHER" id="PTHR14969:SF13">
    <property type="entry name" value="AT30094P"/>
    <property type="match status" value="1"/>
</dbReference>
<organism evidence="3 4">
    <name type="scientific">Prevotella herbatica</name>
    <dbReference type="NCBI Taxonomy" id="2801997"/>
    <lineage>
        <taxon>Bacteria</taxon>
        <taxon>Pseudomonadati</taxon>
        <taxon>Bacteroidota</taxon>
        <taxon>Bacteroidia</taxon>
        <taxon>Bacteroidales</taxon>
        <taxon>Prevotellaceae</taxon>
        <taxon>Prevotella</taxon>
    </lineage>
</organism>
<dbReference type="SMART" id="SM00014">
    <property type="entry name" value="acidPPc"/>
    <property type="match status" value="1"/>
</dbReference>
<evidence type="ECO:0000259" key="2">
    <source>
        <dbReference type="SMART" id="SM00014"/>
    </source>
</evidence>
<keyword evidence="4" id="KW-1185">Reference proteome</keyword>
<sequence length="256" mass="28555">MKIVFMVLMSCLVTCKAIAQDDSLKYSSVKIDTLDNTHNLKLKQFIAPTVCLGVGILSIGSDWLNHQTHEINEELREGIDSKFSIDDYSQYVPALSVYGLNLFGIKGVHDFKDRTMILAMSTITMGLVANTMKHTIKEMRPDGTTNNSFPSGHTAMAFMGAEFLYQEYKNVSPWIGVAGYAVAAGTGFFRMYNNRHWLNDILAGAGIGILSTKFSYWLYPKIFKNADCQKKKRSMQFVAMPYYDGNGAGCAGLVRF</sequence>
<protein>
    <submittedName>
        <fullName evidence="3">Phospholipid phosphatase</fullName>
    </submittedName>
</protein>
<dbReference type="EMBL" id="AP024484">
    <property type="protein sequence ID" value="BCS86057.1"/>
    <property type="molecule type" value="Genomic_DNA"/>
</dbReference>
<name>A0ABN6EJL0_9BACT</name>
<dbReference type="CDD" id="cd03394">
    <property type="entry name" value="PAP2_like_5"/>
    <property type="match status" value="1"/>
</dbReference>
<feature type="domain" description="Phosphatidic acid phosphatase type 2/haloperoxidase" evidence="2">
    <location>
        <begin position="115"/>
        <end position="216"/>
    </location>
</feature>
<dbReference type="Gene3D" id="1.20.144.10">
    <property type="entry name" value="Phosphatidic acid phosphatase type 2/haloperoxidase"/>
    <property type="match status" value="1"/>
</dbReference>
<dbReference type="InterPro" id="IPR036938">
    <property type="entry name" value="PAP2/HPO_sf"/>
</dbReference>
<dbReference type="SUPFAM" id="SSF48317">
    <property type="entry name" value="Acid phosphatase/Vanadium-dependent haloperoxidase"/>
    <property type="match status" value="1"/>
</dbReference>
<gene>
    <name evidence="3" type="ORF">prwr041_19500</name>
</gene>
<dbReference type="InterPro" id="IPR000326">
    <property type="entry name" value="PAP2/HPO"/>
</dbReference>